<dbReference type="InterPro" id="IPR036162">
    <property type="entry name" value="Resolvase-like_N_sf"/>
</dbReference>
<dbReference type="PANTHER" id="PTHR30461">
    <property type="entry name" value="DNA-INVERTASE FROM LAMBDOID PROPHAGE"/>
    <property type="match status" value="1"/>
</dbReference>
<protein>
    <submittedName>
        <fullName evidence="3">Recombinase family protein</fullName>
    </submittedName>
</protein>
<dbReference type="Proteomes" id="UP000315400">
    <property type="component" value="Unassembled WGS sequence"/>
</dbReference>
<dbReference type="CDD" id="cd03768">
    <property type="entry name" value="SR_ResInv"/>
    <property type="match status" value="1"/>
</dbReference>
<dbReference type="PANTHER" id="PTHR30461:SF23">
    <property type="entry name" value="DNA RECOMBINASE-RELATED"/>
    <property type="match status" value="1"/>
</dbReference>
<organism evidence="3 4">
    <name type="scientific">Spiribacter salinus</name>
    <dbReference type="NCBI Taxonomy" id="1335746"/>
    <lineage>
        <taxon>Bacteria</taxon>
        <taxon>Pseudomonadati</taxon>
        <taxon>Pseudomonadota</taxon>
        <taxon>Gammaproteobacteria</taxon>
        <taxon>Chromatiales</taxon>
        <taxon>Ectothiorhodospiraceae</taxon>
        <taxon>Spiribacter</taxon>
    </lineage>
</organism>
<dbReference type="AlphaFoldDB" id="A0A540VPJ8"/>
<feature type="region of interest" description="Disordered" evidence="1">
    <location>
        <begin position="1"/>
        <end position="36"/>
    </location>
</feature>
<evidence type="ECO:0000256" key="1">
    <source>
        <dbReference type="SAM" id="MobiDB-lite"/>
    </source>
</evidence>
<evidence type="ECO:0000313" key="3">
    <source>
        <dbReference type="EMBL" id="TQE98566.1"/>
    </source>
</evidence>
<reference evidence="3 4" key="1">
    <citation type="submission" date="2019-06" db="EMBL/GenBank/DDBJ databases">
        <title>Metagenome assembled Genome of Spiribacter salinus SL48-SHIP from the microbial mat of Salt Lake 48 (Novosibirsk region, Russia).</title>
        <authorList>
            <person name="Shipova A."/>
            <person name="Rozanov A.S."/>
            <person name="Bryanskaya A.V."/>
            <person name="Peltek S.E."/>
        </authorList>
    </citation>
    <scope>NUCLEOTIDE SEQUENCE [LARGE SCALE GENOMIC DNA]</scope>
    <source>
        <strain evidence="3">SL48-SHIP-2</strain>
    </source>
</reference>
<dbReference type="EMBL" id="VIFK01000174">
    <property type="protein sequence ID" value="TQE98566.1"/>
    <property type="molecule type" value="Genomic_DNA"/>
</dbReference>
<proteinExistence type="predicted"/>
<dbReference type="GO" id="GO:0003677">
    <property type="term" value="F:DNA binding"/>
    <property type="evidence" value="ECO:0007669"/>
    <property type="project" value="InterPro"/>
</dbReference>
<gene>
    <name evidence="3" type="ORF">FKY71_13185</name>
</gene>
<name>A0A540VPJ8_9GAMM</name>
<dbReference type="Gene3D" id="3.40.50.1390">
    <property type="entry name" value="Resolvase, N-terminal catalytic domain"/>
    <property type="match status" value="1"/>
</dbReference>
<dbReference type="Pfam" id="PF00239">
    <property type="entry name" value="Resolvase"/>
    <property type="match status" value="1"/>
</dbReference>
<evidence type="ECO:0000313" key="4">
    <source>
        <dbReference type="Proteomes" id="UP000315400"/>
    </source>
</evidence>
<comment type="caution">
    <text evidence="3">The sequence shown here is derived from an EMBL/GenBank/DDBJ whole genome shotgun (WGS) entry which is preliminary data.</text>
</comment>
<feature type="domain" description="Resolvase/invertase-type recombinase catalytic" evidence="2">
    <location>
        <begin position="56"/>
        <end position="200"/>
    </location>
</feature>
<dbReference type="PROSITE" id="PS51736">
    <property type="entry name" value="RECOMBINASES_3"/>
    <property type="match status" value="1"/>
</dbReference>
<evidence type="ECO:0000259" key="2">
    <source>
        <dbReference type="PROSITE" id="PS51736"/>
    </source>
</evidence>
<feature type="compositionally biased region" description="Polar residues" evidence="1">
    <location>
        <begin position="17"/>
        <end position="30"/>
    </location>
</feature>
<accession>A0A540VPJ8</accession>
<dbReference type="InterPro" id="IPR006119">
    <property type="entry name" value="Resolv_N"/>
</dbReference>
<dbReference type="GO" id="GO:0000150">
    <property type="term" value="F:DNA strand exchange activity"/>
    <property type="evidence" value="ECO:0007669"/>
    <property type="project" value="InterPro"/>
</dbReference>
<dbReference type="InterPro" id="IPR050639">
    <property type="entry name" value="SSR_resolvase"/>
</dbReference>
<dbReference type="SMART" id="SM00857">
    <property type="entry name" value="Resolvase"/>
    <property type="match status" value="1"/>
</dbReference>
<dbReference type="SUPFAM" id="SSF53041">
    <property type="entry name" value="Resolvase-like"/>
    <property type="match status" value="1"/>
</dbReference>
<sequence>MALTRPRSGRGRWPTIPTETPGWTSGSGPPTQRRGRSLIDCAGRTATVARNNRGIRAAIYARVSTDGQATENQMQALRESAALRGWDVVAVHVDQGVSGSKGREARPEFDRLLRGATQRGFDVVMAWSVDRLGRSLQDLVSFLGDLQGAGVDLYLHQQGVDTTTPSGRAMFQMLGVFAEFERSLIQERVRAGLARARAQGKTLGRPRVALEVEGRIRAAKARGLGVRKIALTESVGIGTVYRVLRSDGAGEDAV</sequence>